<dbReference type="Pfam" id="PF00907">
    <property type="entry name" value="T-box"/>
    <property type="match status" value="1"/>
</dbReference>
<dbReference type="RefSeq" id="XP_033364017.1">
    <property type="nucleotide sequence ID" value="XM_033508126.1"/>
</dbReference>
<feature type="region of interest" description="Disordered" evidence="8">
    <location>
        <begin position="1"/>
        <end position="66"/>
    </location>
</feature>
<dbReference type="GO" id="GO:0045893">
    <property type="term" value="P:positive regulation of DNA-templated transcription"/>
    <property type="evidence" value="ECO:0007669"/>
    <property type="project" value="InterPro"/>
</dbReference>
<keyword evidence="10" id="KW-1185">Reference proteome</keyword>
<evidence type="ECO:0000256" key="4">
    <source>
        <dbReference type="ARBA" id="ARBA00023125"/>
    </source>
</evidence>
<dbReference type="SUPFAM" id="SSF49417">
    <property type="entry name" value="p53-like transcription factors"/>
    <property type="match status" value="1"/>
</dbReference>
<dbReference type="InterPro" id="IPR001699">
    <property type="entry name" value="TF_T-box"/>
</dbReference>
<feature type="compositionally biased region" description="Polar residues" evidence="8">
    <location>
        <begin position="55"/>
        <end position="66"/>
    </location>
</feature>
<dbReference type="InterPro" id="IPR002070">
    <property type="entry name" value="TF_Brachyury"/>
</dbReference>
<reference evidence="11" key="1">
    <citation type="submission" date="2025-08" db="UniProtKB">
        <authorList>
            <consortium name="RefSeq"/>
        </authorList>
    </citation>
    <scope>IDENTIFICATION</scope>
    <source>
        <tissue evidence="11">Muscle</tissue>
    </source>
</reference>
<evidence type="ECO:0000256" key="6">
    <source>
        <dbReference type="ARBA" id="ARBA00023242"/>
    </source>
</evidence>
<dbReference type="InterPro" id="IPR018186">
    <property type="entry name" value="TF_T-box_CS"/>
</dbReference>
<dbReference type="SMART" id="SM00425">
    <property type="entry name" value="TBOX"/>
    <property type="match status" value="1"/>
</dbReference>
<evidence type="ECO:0000256" key="7">
    <source>
        <dbReference type="PROSITE-ProRule" id="PRU00201"/>
    </source>
</evidence>
<evidence type="ECO:0000256" key="8">
    <source>
        <dbReference type="SAM" id="MobiDB-lite"/>
    </source>
</evidence>
<keyword evidence="3" id="KW-0805">Transcription regulation</keyword>
<dbReference type="PRINTS" id="PR00937">
    <property type="entry name" value="TBOX"/>
</dbReference>
<gene>
    <name evidence="11" type="primary">LOC117241876</name>
</gene>
<keyword evidence="6 7" id="KW-0539">Nucleus</keyword>
<comment type="subcellular location">
    <subcellularLocation>
        <location evidence="1 7">Nucleus</location>
    </subcellularLocation>
</comment>
<dbReference type="PROSITE" id="PS01264">
    <property type="entry name" value="TBOX_2"/>
    <property type="match status" value="1"/>
</dbReference>
<feature type="compositionally biased region" description="Basic and acidic residues" evidence="8">
    <location>
        <begin position="43"/>
        <end position="54"/>
    </location>
</feature>
<dbReference type="FunFam" id="2.60.40.820:FF:000002">
    <property type="entry name" value="T-box transcription factor Brachyury"/>
    <property type="match status" value="1"/>
</dbReference>
<dbReference type="PANTHER" id="PTHR11267">
    <property type="entry name" value="T-BOX PROTEIN-RELATED"/>
    <property type="match status" value="1"/>
</dbReference>
<dbReference type="GO" id="GO:0000978">
    <property type="term" value="F:RNA polymerase II cis-regulatory region sequence-specific DNA binding"/>
    <property type="evidence" value="ECO:0007669"/>
    <property type="project" value="InterPro"/>
</dbReference>
<keyword evidence="5" id="KW-0804">Transcription</keyword>
<protein>
    <submittedName>
        <fullName evidence="11">T-box transcription factor T isoform X2</fullName>
    </submittedName>
</protein>
<dbReference type="PANTHER" id="PTHR11267:SF106">
    <property type="entry name" value="T-RELATED PROTEIN"/>
    <property type="match status" value="1"/>
</dbReference>
<dbReference type="GO" id="GO:0003007">
    <property type="term" value="P:heart morphogenesis"/>
    <property type="evidence" value="ECO:0007669"/>
    <property type="project" value="TreeGrafter"/>
</dbReference>
<organism evidence="10 11">
    <name type="scientific">Bombus vosnesenskii</name>
    <dbReference type="NCBI Taxonomy" id="207650"/>
    <lineage>
        <taxon>Eukaryota</taxon>
        <taxon>Metazoa</taxon>
        <taxon>Ecdysozoa</taxon>
        <taxon>Arthropoda</taxon>
        <taxon>Hexapoda</taxon>
        <taxon>Insecta</taxon>
        <taxon>Pterygota</taxon>
        <taxon>Neoptera</taxon>
        <taxon>Endopterygota</taxon>
        <taxon>Hymenoptera</taxon>
        <taxon>Apocrita</taxon>
        <taxon>Aculeata</taxon>
        <taxon>Apoidea</taxon>
        <taxon>Anthophila</taxon>
        <taxon>Apidae</taxon>
        <taxon>Bombus</taxon>
        <taxon>Pyrobombus</taxon>
    </lineage>
</organism>
<evidence type="ECO:0000256" key="5">
    <source>
        <dbReference type="ARBA" id="ARBA00023163"/>
    </source>
</evidence>
<dbReference type="CDD" id="cd20192">
    <property type="entry name" value="T-box_TBXT_TBX19-like"/>
    <property type="match status" value="1"/>
</dbReference>
<accession>A0A6J3LF82</accession>
<feature type="compositionally biased region" description="Low complexity" evidence="8">
    <location>
        <begin position="329"/>
        <end position="346"/>
    </location>
</feature>
<dbReference type="Proteomes" id="UP000504631">
    <property type="component" value="Unplaced"/>
</dbReference>
<evidence type="ECO:0000259" key="9">
    <source>
        <dbReference type="PROSITE" id="PS50252"/>
    </source>
</evidence>
<feature type="domain" description="T-box" evidence="9">
    <location>
        <begin position="80"/>
        <end position="254"/>
    </location>
</feature>
<dbReference type="GO" id="GO:0000785">
    <property type="term" value="C:chromatin"/>
    <property type="evidence" value="ECO:0007669"/>
    <property type="project" value="TreeGrafter"/>
</dbReference>
<dbReference type="GO" id="GO:0001707">
    <property type="term" value="P:mesoderm formation"/>
    <property type="evidence" value="ECO:0007669"/>
    <property type="project" value="TreeGrafter"/>
</dbReference>
<dbReference type="PROSITE" id="PS50252">
    <property type="entry name" value="TBOX_3"/>
    <property type="match status" value="1"/>
</dbReference>
<keyword evidence="4 7" id="KW-0238">DNA-binding</keyword>
<keyword evidence="2" id="KW-0217">Developmental protein</keyword>
<dbReference type="PROSITE" id="PS01283">
    <property type="entry name" value="TBOX_1"/>
    <property type="match status" value="1"/>
</dbReference>
<dbReference type="InterPro" id="IPR046360">
    <property type="entry name" value="T-box_DNA-bd"/>
</dbReference>
<name>A0A6J3LF82_9HYME</name>
<dbReference type="AlphaFoldDB" id="A0A6J3LF82"/>
<dbReference type="CTD" id="39349"/>
<sequence length="562" mass="63119">MQPAPATPGSPTRSSCCERDREREVHEDRGRERNSAGRQSRTTAEEDHEERSNERTVISGQNLGTMTVSGNQGLPLSLSLEDRDLWTKFQCLTNEMIVTKNGRRMFPVVKVVARGLEPKAMYTLLLEFVQVDPHRWKYVNGEWVPGGKAEVAPPNPIYIHPESPNFGSHWMKEAVSFAKVKLTNKSNGNGQIMLNSLHKYEPRVHLVRVDAVEERTVLTYRYPETQFIAVTAYQNEEVTNLKIKYNPFAKAFLDAKERPADPQTYPQSAHRNTCRSAPYALRHKYIQDEQRTDPYGSVQLLHSTAYVAAPGWSPRSPESLQNLNPACLPPTQEWPTSPSPSPTSSSHAVFSRGVVGTASPTTATGCTLYVPSNLSSVPQEHSHCTDTSAWIHPTTLSEQQQQQQQSYLNLNLHLHHQMSSYTSVPHTGLHHSLHPNGTDAVPSVDEYVHEYHASPVQSTTPDRHSQHHHSQMLHMQPIQQTGTVSPVSVEYDTPSKEHHISVSYSEQNTDTLNDVQADENRRYLTTVIDRHHRQDSDIANNEHQAAAWTPLTPPPAPQTTAI</sequence>
<dbReference type="GO" id="GO:0001708">
    <property type="term" value="P:cell fate specification"/>
    <property type="evidence" value="ECO:0007669"/>
    <property type="project" value="TreeGrafter"/>
</dbReference>
<evidence type="ECO:0000256" key="3">
    <source>
        <dbReference type="ARBA" id="ARBA00023015"/>
    </source>
</evidence>
<evidence type="ECO:0000313" key="11">
    <source>
        <dbReference type="RefSeq" id="XP_033364017.1"/>
    </source>
</evidence>
<dbReference type="PRINTS" id="PR00938">
    <property type="entry name" value="BRACHYURY"/>
</dbReference>
<proteinExistence type="predicted"/>
<evidence type="ECO:0000256" key="2">
    <source>
        <dbReference type="ARBA" id="ARBA00022473"/>
    </source>
</evidence>
<dbReference type="GeneID" id="117241876"/>
<dbReference type="GO" id="GO:0000981">
    <property type="term" value="F:DNA-binding transcription factor activity, RNA polymerase II-specific"/>
    <property type="evidence" value="ECO:0007669"/>
    <property type="project" value="TreeGrafter"/>
</dbReference>
<feature type="region of interest" description="Disordered" evidence="8">
    <location>
        <begin position="312"/>
        <end position="348"/>
    </location>
</feature>
<evidence type="ECO:0000256" key="1">
    <source>
        <dbReference type="ARBA" id="ARBA00004123"/>
    </source>
</evidence>
<comment type="caution">
    <text evidence="7">Lacks conserved residue(s) required for the propagation of feature annotation.</text>
</comment>
<dbReference type="InterPro" id="IPR036960">
    <property type="entry name" value="T-box_sf"/>
</dbReference>
<dbReference type="Gene3D" id="2.60.40.820">
    <property type="entry name" value="Transcription factor, T-box"/>
    <property type="match status" value="1"/>
</dbReference>
<evidence type="ECO:0000313" key="10">
    <source>
        <dbReference type="Proteomes" id="UP000504631"/>
    </source>
</evidence>
<feature type="compositionally biased region" description="Basic and acidic residues" evidence="8">
    <location>
        <begin position="16"/>
        <end position="35"/>
    </location>
</feature>
<dbReference type="InterPro" id="IPR008967">
    <property type="entry name" value="p53-like_TF_DNA-bd_sf"/>
</dbReference>
<dbReference type="GO" id="GO:0005634">
    <property type="term" value="C:nucleus"/>
    <property type="evidence" value="ECO:0007669"/>
    <property type="project" value="UniProtKB-SubCell"/>
</dbReference>